<protein>
    <submittedName>
        <fullName evidence="1">Uncharacterized protein</fullName>
    </submittedName>
</protein>
<gene>
    <name evidence="1" type="ORF">BpHYR1_005378</name>
</gene>
<proteinExistence type="predicted"/>
<dbReference type="EMBL" id="REGN01003410">
    <property type="protein sequence ID" value="RNA22724.1"/>
    <property type="molecule type" value="Genomic_DNA"/>
</dbReference>
<accession>A0A3M7RH06</accession>
<sequence>MILNLKFKGKSRENSNISMHSITDLTSGFLKSTCQIGTRLGNICGEDDQLDSVTSVSDRRLCSKMIYYPLGCLSKFLQKIN</sequence>
<dbReference type="Proteomes" id="UP000276133">
    <property type="component" value="Unassembled WGS sequence"/>
</dbReference>
<name>A0A3M7RH06_BRAPC</name>
<organism evidence="1 2">
    <name type="scientific">Brachionus plicatilis</name>
    <name type="common">Marine rotifer</name>
    <name type="synonym">Brachionus muelleri</name>
    <dbReference type="NCBI Taxonomy" id="10195"/>
    <lineage>
        <taxon>Eukaryota</taxon>
        <taxon>Metazoa</taxon>
        <taxon>Spiralia</taxon>
        <taxon>Gnathifera</taxon>
        <taxon>Rotifera</taxon>
        <taxon>Eurotatoria</taxon>
        <taxon>Monogononta</taxon>
        <taxon>Pseudotrocha</taxon>
        <taxon>Ploima</taxon>
        <taxon>Brachionidae</taxon>
        <taxon>Brachionus</taxon>
    </lineage>
</organism>
<reference evidence="1 2" key="1">
    <citation type="journal article" date="2018" name="Sci. Rep.">
        <title>Genomic signatures of local adaptation to the degree of environmental predictability in rotifers.</title>
        <authorList>
            <person name="Franch-Gras L."/>
            <person name="Hahn C."/>
            <person name="Garcia-Roger E.M."/>
            <person name="Carmona M.J."/>
            <person name="Serra M."/>
            <person name="Gomez A."/>
        </authorList>
    </citation>
    <scope>NUCLEOTIDE SEQUENCE [LARGE SCALE GENOMIC DNA]</scope>
    <source>
        <strain evidence="1">HYR1</strain>
    </source>
</reference>
<keyword evidence="2" id="KW-1185">Reference proteome</keyword>
<dbReference type="AlphaFoldDB" id="A0A3M7RH06"/>
<evidence type="ECO:0000313" key="2">
    <source>
        <dbReference type="Proteomes" id="UP000276133"/>
    </source>
</evidence>
<comment type="caution">
    <text evidence="1">The sequence shown here is derived from an EMBL/GenBank/DDBJ whole genome shotgun (WGS) entry which is preliminary data.</text>
</comment>
<evidence type="ECO:0000313" key="1">
    <source>
        <dbReference type="EMBL" id="RNA22724.1"/>
    </source>
</evidence>